<dbReference type="SUPFAM" id="SSF48403">
    <property type="entry name" value="Ankyrin repeat"/>
    <property type="match status" value="1"/>
</dbReference>
<dbReference type="Pfam" id="PF25521">
    <property type="entry name" value="WHD_TANC1"/>
    <property type="match status" value="1"/>
</dbReference>
<dbReference type="SMART" id="SM00028">
    <property type="entry name" value="TPR"/>
    <property type="match status" value="3"/>
</dbReference>
<evidence type="ECO:0000259" key="12">
    <source>
        <dbReference type="Pfam" id="PF25520"/>
    </source>
</evidence>
<dbReference type="PRINTS" id="PR01415">
    <property type="entry name" value="ANKYRIN"/>
</dbReference>
<feature type="repeat" description="ANK" evidence="8">
    <location>
        <begin position="1295"/>
        <end position="1327"/>
    </location>
</feature>
<dbReference type="InterPro" id="IPR058018">
    <property type="entry name" value="AAA_lid_TANC1/2"/>
</dbReference>
<protein>
    <recommendedName>
        <fullName evidence="16">Protein TANC2</fullName>
    </recommendedName>
</protein>
<feature type="region of interest" description="Disordered" evidence="11">
    <location>
        <begin position="87"/>
        <end position="145"/>
    </location>
</feature>
<dbReference type="Proteomes" id="UP001176940">
    <property type="component" value="Unassembled WGS sequence"/>
</dbReference>
<feature type="compositionally biased region" description="Basic and acidic residues" evidence="11">
    <location>
        <begin position="14"/>
        <end position="23"/>
    </location>
</feature>
<comment type="similarity">
    <text evidence="7">Belongs to the TANC family.</text>
</comment>
<keyword evidence="15" id="KW-1185">Reference proteome</keyword>
<comment type="subcellular location">
    <subcellularLocation>
        <location evidence="6">Postsynapse</location>
    </subcellularLocation>
</comment>
<feature type="repeat" description="TPR" evidence="9">
    <location>
        <begin position="1454"/>
        <end position="1487"/>
    </location>
</feature>
<keyword evidence="4" id="KW-0770">Synapse</keyword>
<dbReference type="InterPro" id="IPR050889">
    <property type="entry name" value="Dendritic_Spine_Reg/Scaffold"/>
</dbReference>
<sequence>MQQSHSPTPLRKAKFVESPRIPESELGSPTFGSSQKLDADAYLLGEEESVLGPPPSVDEAANTLMTRLGFLLGEKVSEVQAAGPQYTMEGQEENQGSAVTQRISPCSTLTSSTASPPASSPCSTLPPPNTTVPTKDCSPTSTLESRDSGIIVGSTIMGKTADLTDVQKAVIDTLHKEGKPQKISPRCYLKEEKKTLYYTHPGAVPLLVRSNGRLRSAAAPPIFITRRPLLIFSRGSSAGVLCSALLRAEDSTAVRRRRKGQRPCALQYFVCPQQGRAKYACAGAVAEDQKRTSCNIGGLSTALQNAVDKPLMPRSAIAHFLIIFLIVIIPLDRLIFPQETEDYESICQIPPWPIILLTTLTSYSENMDRSKYGADSNKDLGSRGCVKQGQKSMDSSLYRVDENIMASTFSLNKIPERGLDTGLSQSVQSIPLYLMPRPNSVAATSSAHLEDLAYLDEQRHTPLRTSLRMPRQTLAGPRTPQDLRVRFAPYRPPDISLKPLLFEVPSITTDATFVGRDWLFHEVDAQLQSEDESVNRGVVICGNIGFGKTAIISRLVSLSCHGTRLRQLTSDSPHASPKHSEANRELAQTGHSGISSGSCPGTPEMRRRQEEAMRRIAAQVVAYHYCQADNAYTCLVPEFVHNVAALLCRAPQLVAYREQLLREPHLQSLLSLRSCVQDPAASFRRGVLEPLEILYKERKIPDEDYIILIDGLNEAEFHKPDYGDTIQDDRKIPSLVEADCYCEDHPTEITKLLPFHRIFLDRLEENEAIDQDLQAYILQRIHSSSEIQNNISLNGKMDNTTFGKLSSHLKTLSQGSYLYLKLTFDLIEKGYLVLKSSSYKVVPVSLSEVYLLQCNMRFPTQSSFERALPLLNVAVASLHPLTDEHIFQAINAGSVDGGLEWEDFQQRMENLSMFLIKRRDLTRMFVHPSFREWLIWREDGEKTKFLCDPRSGHILLAFWFSRQEGKLNRQQTIELGHHILKAHIFKGLSKKVGVSSSILQALWISYSTDGLSMALASLRNLYTPNIKVSRLLIMGGANVNYRTEVLNNAPILCVQAHLGYTEMVALLLEFFVNVDASSESGMTPLAYAAASGHLTIVMLLCKRRAKVDLLDKNGQCALVHAALRGHLEVVKYLIQCDWTMAGQQSGVLKKSQAIQQALIAAASMGYSEIVSYLLDLPEKDEEEEQRAQINSFDGLWGETALTAAAGRGKLEVCRLLLEQGAAVSQPNRRGVVPIFSAVRQGHWQIVDLLLTHGADVNMADKQGRTPLMTAASEGHVATVEFLLAQGASIGLMDKEGLTALSWACLKGHLAVVRLLVENGGATDHADKNGRTPLDLAAFYGDADVVQFLVDHGAMIEHVDYSGMRPLDRAVGCRNTSVVVALLKKGAKIGPATWAMATSKPDIMVILLSKLMEEGDMFYKKGKVKEAAQRYQYAMKKFPREGFGEDLKTFRELKVSLLLNLSRCRRKMNDFGMAEEFATKALELKPKSYEAYYARARAKRSSRQFTAALEDLNEAIQLCPNNREIQRLLMRVEEECRQLQQEEEVQELQDEPEPEVQNEDIDSTQEDLYEEEYLEQDLDSVPVGLQSDGRQCQGLPGMQSPPQSPAHRDSAYMCQDHIKYLTSDQTALLVLPHGKAISPPLHHFLQHIRTRTIALVLPKHPLHIRVLPTALVHLL</sequence>
<comment type="caution">
    <text evidence="14">The sequence shown here is derived from an EMBL/GenBank/DDBJ whole genome shotgun (WGS) entry which is preliminary data.</text>
</comment>
<proteinExistence type="inferred from homology"/>
<feature type="repeat" description="ANK" evidence="8">
    <location>
        <begin position="1262"/>
        <end position="1294"/>
    </location>
</feature>
<dbReference type="InterPro" id="IPR011990">
    <property type="entry name" value="TPR-like_helical_dom_sf"/>
</dbReference>
<feature type="compositionally biased region" description="Polar residues" evidence="11">
    <location>
        <begin position="93"/>
        <end position="103"/>
    </location>
</feature>
<evidence type="ECO:0000256" key="5">
    <source>
        <dbReference type="ARBA" id="ARBA00023043"/>
    </source>
</evidence>
<feature type="repeat" description="ANK" evidence="8">
    <location>
        <begin position="1229"/>
        <end position="1261"/>
    </location>
</feature>
<dbReference type="SMART" id="SM00248">
    <property type="entry name" value="ANK"/>
    <property type="match status" value="11"/>
</dbReference>
<dbReference type="EMBL" id="CAUEEQ010005014">
    <property type="protein sequence ID" value="CAJ0928335.1"/>
    <property type="molecule type" value="Genomic_DNA"/>
</dbReference>
<gene>
    <name evidence="14" type="ORF">RIMI_LOCUS3363964</name>
</gene>
<dbReference type="InterPro" id="IPR036770">
    <property type="entry name" value="Ankyrin_rpt-contain_sf"/>
</dbReference>
<keyword evidence="2" id="KW-0677">Repeat</keyword>
<evidence type="ECO:0000313" key="14">
    <source>
        <dbReference type="EMBL" id="CAJ0928335.1"/>
    </source>
</evidence>
<dbReference type="Pfam" id="PF12796">
    <property type="entry name" value="Ank_2"/>
    <property type="match status" value="3"/>
</dbReference>
<dbReference type="InterPro" id="IPR019734">
    <property type="entry name" value="TPR_rpt"/>
</dbReference>
<organism evidence="14 15">
    <name type="scientific">Ranitomeya imitator</name>
    <name type="common">mimic poison frog</name>
    <dbReference type="NCBI Taxonomy" id="111125"/>
    <lineage>
        <taxon>Eukaryota</taxon>
        <taxon>Metazoa</taxon>
        <taxon>Chordata</taxon>
        <taxon>Craniata</taxon>
        <taxon>Vertebrata</taxon>
        <taxon>Euteleostomi</taxon>
        <taxon>Amphibia</taxon>
        <taxon>Batrachia</taxon>
        <taxon>Anura</taxon>
        <taxon>Neobatrachia</taxon>
        <taxon>Hyloidea</taxon>
        <taxon>Dendrobatidae</taxon>
        <taxon>Dendrobatinae</taxon>
        <taxon>Ranitomeya</taxon>
    </lineage>
</organism>
<dbReference type="SUPFAM" id="SSF48452">
    <property type="entry name" value="TPR-like"/>
    <property type="match status" value="1"/>
</dbReference>
<evidence type="ECO:0008006" key="16">
    <source>
        <dbReference type="Google" id="ProtNLM"/>
    </source>
</evidence>
<feature type="compositionally biased region" description="Polar residues" evidence="11">
    <location>
        <begin position="131"/>
        <end position="143"/>
    </location>
</feature>
<dbReference type="PROSITE" id="PS50005">
    <property type="entry name" value="TPR"/>
    <property type="match status" value="2"/>
</dbReference>
<name>A0ABN9KXX5_9NEOB</name>
<keyword evidence="10" id="KW-0175">Coiled coil</keyword>
<feature type="compositionally biased region" description="Low complexity" evidence="11">
    <location>
        <begin position="104"/>
        <end position="123"/>
    </location>
</feature>
<feature type="domain" description="TANC1/2-like winged helix" evidence="13">
    <location>
        <begin position="857"/>
        <end position="1009"/>
    </location>
</feature>
<dbReference type="Pfam" id="PF25520">
    <property type="entry name" value="AAA_lid_TANC1"/>
    <property type="match status" value="1"/>
</dbReference>
<accession>A0ABN9KXX5</accession>
<dbReference type="PANTHER" id="PTHR24166:SF21">
    <property type="entry name" value="PROTEIN TANC2"/>
    <property type="match status" value="1"/>
</dbReference>
<feature type="region of interest" description="Disordered" evidence="11">
    <location>
        <begin position="567"/>
        <end position="604"/>
    </location>
</feature>
<dbReference type="InterPro" id="IPR002110">
    <property type="entry name" value="Ankyrin_rpt"/>
</dbReference>
<dbReference type="Gene3D" id="1.25.40.10">
    <property type="entry name" value="Tetratricopeptide repeat domain"/>
    <property type="match status" value="1"/>
</dbReference>
<feature type="repeat" description="TPR" evidence="9">
    <location>
        <begin position="1488"/>
        <end position="1521"/>
    </location>
</feature>
<evidence type="ECO:0000256" key="9">
    <source>
        <dbReference type="PROSITE-ProRule" id="PRU00339"/>
    </source>
</evidence>
<feature type="repeat" description="ANK" evidence="8">
    <location>
        <begin position="1080"/>
        <end position="1112"/>
    </location>
</feature>
<evidence type="ECO:0000259" key="13">
    <source>
        <dbReference type="Pfam" id="PF25521"/>
    </source>
</evidence>
<reference evidence="14" key="1">
    <citation type="submission" date="2023-07" db="EMBL/GenBank/DDBJ databases">
        <authorList>
            <person name="Stuckert A."/>
        </authorList>
    </citation>
    <scope>NUCLEOTIDE SEQUENCE</scope>
</reference>
<feature type="region of interest" description="Disordered" evidence="11">
    <location>
        <begin position="1"/>
        <end position="57"/>
    </location>
</feature>
<evidence type="ECO:0000256" key="3">
    <source>
        <dbReference type="ARBA" id="ARBA00022803"/>
    </source>
</evidence>
<feature type="repeat" description="ANK" evidence="8">
    <location>
        <begin position="1196"/>
        <end position="1228"/>
    </location>
</feature>
<evidence type="ECO:0000256" key="2">
    <source>
        <dbReference type="ARBA" id="ARBA00022737"/>
    </source>
</evidence>
<dbReference type="PROSITE" id="PS50088">
    <property type="entry name" value="ANK_REPEAT"/>
    <property type="match status" value="6"/>
</dbReference>
<dbReference type="PROSITE" id="PS50297">
    <property type="entry name" value="ANK_REP_REGION"/>
    <property type="match status" value="6"/>
</dbReference>
<dbReference type="Pfam" id="PF00023">
    <property type="entry name" value="Ank"/>
    <property type="match status" value="1"/>
</dbReference>
<feature type="domain" description="TANC1/2-like AAA+ ATPase lid" evidence="12">
    <location>
        <begin position="761"/>
        <end position="855"/>
    </location>
</feature>
<dbReference type="PANTHER" id="PTHR24166">
    <property type="entry name" value="ROLLING PEBBLES, ISOFORM B"/>
    <property type="match status" value="1"/>
</dbReference>
<keyword evidence="1" id="KW-0597">Phosphoprotein</keyword>
<feature type="compositionally biased region" description="Polar residues" evidence="11">
    <location>
        <begin position="589"/>
        <end position="599"/>
    </location>
</feature>
<evidence type="ECO:0000256" key="6">
    <source>
        <dbReference type="ARBA" id="ARBA00034110"/>
    </source>
</evidence>
<evidence type="ECO:0000256" key="11">
    <source>
        <dbReference type="SAM" id="MobiDB-lite"/>
    </source>
</evidence>
<feature type="repeat" description="ANK" evidence="8">
    <location>
        <begin position="1328"/>
        <end position="1360"/>
    </location>
</feature>
<dbReference type="InterPro" id="IPR058056">
    <property type="entry name" value="WH_TANC1/2"/>
</dbReference>
<evidence type="ECO:0000313" key="15">
    <source>
        <dbReference type="Proteomes" id="UP001176940"/>
    </source>
</evidence>
<evidence type="ECO:0000256" key="7">
    <source>
        <dbReference type="ARBA" id="ARBA00038259"/>
    </source>
</evidence>
<feature type="coiled-coil region" evidence="10">
    <location>
        <begin position="1521"/>
        <end position="1550"/>
    </location>
</feature>
<dbReference type="Gene3D" id="1.25.40.20">
    <property type="entry name" value="Ankyrin repeat-containing domain"/>
    <property type="match status" value="3"/>
</dbReference>
<evidence type="ECO:0000256" key="8">
    <source>
        <dbReference type="PROSITE-ProRule" id="PRU00023"/>
    </source>
</evidence>
<evidence type="ECO:0000256" key="1">
    <source>
        <dbReference type="ARBA" id="ARBA00022553"/>
    </source>
</evidence>
<dbReference type="Pfam" id="PF13181">
    <property type="entry name" value="TPR_8"/>
    <property type="match status" value="2"/>
</dbReference>
<keyword evidence="5 8" id="KW-0040">ANK repeat</keyword>
<evidence type="ECO:0000256" key="10">
    <source>
        <dbReference type="SAM" id="Coils"/>
    </source>
</evidence>
<evidence type="ECO:0000256" key="4">
    <source>
        <dbReference type="ARBA" id="ARBA00023018"/>
    </source>
</evidence>
<keyword evidence="3 9" id="KW-0802">TPR repeat</keyword>